<accession>A0A1T5HUW2</accession>
<sequence>MVKIKFINRTTNTIASIFLIVFVSVFLYIGFNQFQLPTLFVFTKTEQTRAIILETKMIPSVKGYWLQLVEYEYVIGDSIYRDSFKAGQRQGLQVVGDELLLKYSISNPRRNKVIGFYRHSKKKMKPIGVSNKDIENQN</sequence>
<keyword evidence="1" id="KW-0472">Membrane</keyword>
<protein>
    <submittedName>
        <fullName evidence="2">Uncharacterized protein</fullName>
    </submittedName>
</protein>
<dbReference type="EMBL" id="FUYV01000088">
    <property type="protein sequence ID" value="SKC24320.1"/>
    <property type="molecule type" value="Genomic_DNA"/>
</dbReference>
<reference evidence="2 3" key="1">
    <citation type="submission" date="2017-02" db="EMBL/GenBank/DDBJ databases">
        <authorList>
            <person name="Peterson S.W."/>
        </authorList>
    </citation>
    <scope>NUCLEOTIDE SEQUENCE [LARGE SCALE GENOMIC DNA]</scope>
    <source>
        <strain evidence="2 3">DSM 24412</strain>
    </source>
</reference>
<evidence type="ECO:0000256" key="1">
    <source>
        <dbReference type="SAM" id="Phobius"/>
    </source>
</evidence>
<keyword evidence="1" id="KW-0812">Transmembrane</keyword>
<dbReference type="KEGG" id="asx:CDL62_15115"/>
<evidence type="ECO:0000313" key="3">
    <source>
        <dbReference type="Proteomes" id="UP000191055"/>
    </source>
</evidence>
<keyword evidence="1" id="KW-1133">Transmembrane helix</keyword>
<keyword evidence="3" id="KW-1185">Reference proteome</keyword>
<proteinExistence type="predicted"/>
<feature type="transmembrane region" description="Helical" evidence="1">
    <location>
        <begin position="12"/>
        <end position="31"/>
    </location>
</feature>
<evidence type="ECO:0000313" key="2">
    <source>
        <dbReference type="EMBL" id="SKC24320.1"/>
    </source>
</evidence>
<gene>
    <name evidence="2" type="ORF">SAMN03080601_03622</name>
</gene>
<dbReference type="Proteomes" id="UP000191055">
    <property type="component" value="Unassembled WGS sequence"/>
</dbReference>
<dbReference type="AlphaFoldDB" id="A0A1T5HUW2"/>
<organism evidence="2 3">
    <name type="scientific">Alkalitalea saponilacus</name>
    <dbReference type="NCBI Taxonomy" id="889453"/>
    <lineage>
        <taxon>Bacteria</taxon>
        <taxon>Pseudomonadati</taxon>
        <taxon>Bacteroidota</taxon>
        <taxon>Bacteroidia</taxon>
        <taxon>Marinilabiliales</taxon>
        <taxon>Marinilabiliaceae</taxon>
        <taxon>Alkalitalea</taxon>
    </lineage>
</organism>
<name>A0A1T5HUW2_9BACT</name>